<comment type="pathway">
    <text evidence="1 5">Glycan metabolism; pectin biosynthesis.</text>
</comment>
<dbReference type="Pfam" id="PF25557">
    <property type="entry name" value="GAUT_1"/>
    <property type="match status" value="1"/>
</dbReference>
<comment type="caution">
    <text evidence="6">The sequence shown here is derived from an EMBL/GenBank/DDBJ whole genome shotgun (WGS) entry which is preliminary data.</text>
</comment>
<dbReference type="InterPro" id="IPR002495">
    <property type="entry name" value="Glyco_trans_8"/>
</dbReference>
<protein>
    <recommendedName>
        <fullName evidence="5">Hexosyltransferase</fullName>
        <ecNumber evidence="5">2.4.1.-</ecNumber>
    </recommendedName>
</protein>
<keyword evidence="5" id="KW-0812">Transmembrane</keyword>
<reference evidence="6" key="1">
    <citation type="submission" date="2020-06" db="EMBL/GenBank/DDBJ databases">
        <authorList>
            <person name="Li T."/>
            <person name="Hu X."/>
            <person name="Zhang T."/>
            <person name="Song X."/>
            <person name="Zhang H."/>
            <person name="Dai N."/>
            <person name="Sheng W."/>
            <person name="Hou X."/>
            <person name="Wei L."/>
        </authorList>
    </citation>
    <scope>NUCLEOTIDE SEQUENCE</scope>
    <source>
        <strain evidence="6">KEN1</strain>
        <tissue evidence="6">Leaf</tissue>
    </source>
</reference>
<keyword evidence="5" id="KW-0961">Cell wall biogenesis/degradation</keyword>
<evidence type="ECO:0000256" key="4">
    <source>
        <dbReference type="ARBA" id="ARBA00022679"/>
    </source>
</evidence>
<dbReference type="Pfam" id="PF01501">
    <property type="entry name" value="Glyco_transf_8"/>
    <property type="match status" value="1"/>
</dbReference>
<dbReference type="InterPro" id="IPR029044">
    <property type="entry name" value="Nucleotide-diphossugar_trans"/>
</dbReference>
<evidence type="ECO:0000313" key="6">
    <source>
        <dbReference type="EMBL" id="KAL0450866.1"/>
    </source>
</evidence>
<feature type="transmembrane region" description="Helical" evidence="5">
    <location>
        <begin position="23"/>
        <end position="45"/>
    </location>
</feature>
<dbReference type="EMBL" id="JACGWN010000005">
    <property type="protein sequence ID" value="KAL0450866.1"/>
    <property type="molecule type" value="Genomic_DNA"/>
</dbReference>
<comment type="similarity">
    <text evidence="2 5">Belongs to the glycosyltransferase 8 family.</text>
</comment>
<dbReference type="GO" id="GO:0000139">
    <property type="term" value="C:Golgi membrane"/>
    <property type="evidence" value="ECO:0007669"/>
    <property type="project" value="UniProtKB-SubCell"/>
</dbReference>
<sequence>MKGGGGGVSSSYSLPAKRRWKGLVIAVLGLVFLSMLVPLVFLLGLHSGFHSTTGYGTEQQNSASNHLRVYDHNDAADTSNQSKVHHSTHMDDLIRRLTPTLPKGLGNNSVKEAGNDTNGFPMQVDLPKQVKENSGSLDGGNNGENMRSADESEMICELKFGSYCLWRREQREKMEDSVVKRMKDLLFVARAYYPSIAKLPKLDKLSHELKQNIQDFERVLSETTTDKDLPPQESSGSPWKNSKMACALKFVVQYLVDTYVPDCCLRNYGVFDYIRKIYEILSKEIDSSKHHEVLSLSSSNDVLHRNSQKLKMMEAAIAKAKSCPVDCNNVDKKFRQLVDLTEDEANFHMKQSAFLYKLAVQTMPKSLHCLSMRLTVEYFRSSFDIEQALVKKFENPDLYHYVIFSRNILASSAVINSTVQHAKESEKQVFHLLTDTENYVAMKLWFFRNKYGDAAVQVLNIEDLKLYNHHKVAPLHLSLPEEFHVSFRRVDKLSSTQFRTQYLSMFSHSHYLLPKIFHSLEKVVVLDDDIIVQRDLSALWNLDMGGKVNGAMQTCGLKLLHLRAYLPSNSFDENSCAWTSGVNIIDLSRWRTHNLTEAYQRLVQEINREERLSRTTTLSASLLTFEGLIYALEDDWMLSGLGYNYGMDLEALKTAAVLHFDGSMKPWLELGIPKYKNFWRKFLNPQDQFLNDCNVNQ</sequence>
<proteinExistence type="inferred from homology"/>
<dbReference type="PANTHER" id="PTHR32116">
    <property type="entry name" value="GALACTURONOSYLTRANSFERASE 4-RELATED"/>
    <property type="match status" value="1"/>
</dbReference>
<dbReference type="AlphaFoldDB" id="A0AAW2XFF7"/>
<evidence type="ECO:0000256" key="5">
    <source>
        <dbReference type="RuleBase" id="RU362027"/>
    </source>
</evidence>
<dbReference type="EC" id="2.4.1.-" evidence="5"/>
<evidence type="ECO:0000256" key="2">
    <source>
        <dbReference type="ARBA" id="ARBA00006351"/>
    </source>
</evidence>
<dbReference type="SUPFAM" id="SSF53448">
    <property type="entry name" value="Nucleotide-diphospho-sugar transferases"/>
    <property type="match status" value="1"/>
</dbReference>
<dbReference type="GO" id="GO:0047262">
    <property type="term" value="F:polygalacturonate 4-alpha-galacturonosyltransferase activity"/>
    <property type="evidence" value="ECO:0007669"/>
    <property type="project" value="InterPro"/>
</dbReference>
<dbReference type="Gene3D" id="3.90.550.10">
    <property type="entry name" value="Spore Coat Polysaccharide Biosynthesis Protein SpsA, Chain A"/>
    <property type="match status" value="1"/>
</dbReference>
<keyword evidence="4" id="KW-0808">Transferase</keyword>
<dbReference type="InterPro" id="IPR029993">
    <property type="entry name" value="GAUT"/>
</dbReference>
<dbReference type="CDD" id="cd06429">
    <property type="entry name" value="GT8_like_1"/>
    <property type="match status" value="1"/>
</dbReference>
<name>A0AAW2XFF7_9LAMI</name>
<keyword evidence="5" id="KW-0472">Membrane</keyword>
<accession>A0AAW2XFF7</accession>
<comment type="subcellular location">
    <subcellularLocation>
        <location evidence="5">Golgi apparatus membrane</location>
        <topology evidence="5">Single-pass type II membrane protein</topology>
    </subcellularLocation>
</comment>
<dbReference type="PANTHER" id="PTHR32116:SF12">
    <property type="entry name" value="GALACTURONOSYLTRANSFERASE 7-RELATED"/>
    <property type="match status" value="1"/>
</dbReference>
<keyword evidence="5" id="KW-0333">Golgi apparatus</keyword>
<organism evidence="6">
    <name type="scientific">Sesamum latifolium</name>
    <dbReference type="NCBI Taxonomy" id="2727402"/>
    <lineage>
        <taxon>Eukaryota</taxon>
        <taxon>Viridiplantae</taxon>
        <taxon>Streptophyta</taxon>
        <taxon>Embryophyta</taxon>
        <taxon>Tracheophyta</taxon>
        <taxon>Spermatophyta</taxon>
        <taxon>Magnoliopsida</taxon>
        <taxon>eudicotyledons</taxon>
        <taxon>Gunneridae</taxon>
        <taxon>Pentapetalae</taxon>
        <taxon>asterids</taxon>
        <taxon>lamiids</taxon>
        <taxon>Lamiales</taxon>
        <taxon>Pedaliaceae</taxon>
        <taxon>Sesamum</taxon>
    </lineage>
</organism>
<keyword evidence="5" id="KW-1133">Transmembrane helix</keyword>
<gene>
    <name evidence="6" type="ORF">Slati_1643000</name>
</gene>
<evidence type="ECO:0000256" key="1">
    <source>
        <dbReference type="ARBA" id="ARBA00004877"/>
    </source>
</evidence>
<evidence type="ECO:0000256" key="3">
    <source>
        <dbReference type="ARBA" id="ARBA00022676"/>
    </source>
</evidence>
<reference evidence="6" key="2">
    <citation type="journal article" date="2024" name="Plant">
        <title>Genomic evolution and insights into agronomic trait innovations of Sesamum species.</title>
        <authorList>
            <person name="Miao H."/>
            <person name="Wang L."/>
            <person name="Qu L."/>
            <person name="Liu H."/>
            <person name="Sun Y."/>
            <person name="Le M."/>
            <person name="Wang Q."/>
            <person name="Wei S."/>
            <person name="Zheng Y."/>
            <person name="Lin W."/>
            <person name="Duan Y."/>
            <person name="Cao H."/>
            <person name="Xiong S."/>
            <person name="Wang X."/>
            <person name="Wei L."/>
            <person name="Li C."/>
            <person name="Ma Q."/>
            <person name="Ju M."/>
            <person name="Zhao R."/>
            <person name="Li G."/>
            <person name="Mu C."/>
            <person name="Tian Q."/>
            <person name="Mei H."/>
            <person name="Zhang T."/>
            <person name="Gao T."/>
            <person name="Zhang H."/>
        </authorList>
    </citation>
    <scope>NUCLEOTIDE SEQUENCE</scope>
    <source>
        <strain evidence="6">KEN1</strain>
    </source>
</reference>
<dbReference type="GO" id="GO:0071555">
    <property type="term" value="P:cell wall organization"/>
    <property type="evidence" value="ECO:0007669"/>
    <property type="project" value="UniProtKB-KW"/>
</dbReference>
<keyword evidence="3 5" id="KW-0328">Glycosyltransferase</keyword>